<sequence>MNAAIVELLQTSPGQVGYLSTPDCESGDRLSTTLELQISWEELMSRLSDRCRAEGEEAACRLGDEEFTVYLHSELESGVEVTIFEAE</sequence>
<gene>
    <name evidence="1" type="ORF">BCR15_07530</name>
</gene>
<proteinExistence type="predicted"/>
<organism evidence="1 2">
    <name type="scientific">Tessaracoccus lapidicaptus</name>
    <dbReference type="NCBI Taxonomy" id="1427523"/>
    <lineage>
        <taxon>Bacteria</taxon>
        <taxon>Bacillati</taxon>
        <taxon>Actinomycetota</taxon>
        <taxon>Actinomycetes</taxon>
        <taxon>Propionibacteriales</taxon>
        <taxon>Propionibacteriaceae</taxon>
        <taxon>Tessaracoccus</taxon>
    </lineage>
</organism>
<accession>A0A1C0AIG4</accession>
<keyword evidence="2" id="KW-1185">Reference proteome</keyword>
<dbReference type="Proteomes" id="UP000093501">
    <property type="component" value="Unassembled WGS sequence"/>
</dbReference>
<reference evidence="2" key="1">
    <citation type="submission" date="2016-07" db="EMBL/GenBank/DDBJ databases">
        <authorList>
            <person name="Florea S."/>
            <person name="Webb J.S."/>
            <person name="Jaromczyk J."/>
            <person name="Schardl C.L."/>
        </authorList>
    </citation>
    <scope>NUCLEOTIDE SEQUENCE [LARGE SCALE GENOMIC DNA]</scope>
    <source>
        <strain evidence="2">IPBSL-7</strain>
    </source>
</reference>
<evidence type="ECO:0000313" key="1">
    <source>
        <dbReference type="EMBL" id="OCL31901.1"/>
    </source>
</evidence>
<protein>
    <submittedName>
        <fullName evidence="1">Uncharacterized protein</fullName>
    </submittedName>
</protein>
<comment type="caution">
    <text evidence="1">The sequence shown here is derived from an EMBL/GenBank/DDBJ whole genome shotgun (WGS) entry which is preliminary data.</text>
</comment>
<evidence type="ECO:0000313" key="2">
    <source>
        <dbReference type="Proteomes" id="UP000093501"/>
    </source>
</evidence>
<dbReference type="EMBL" id="MBQD01000024">
    <property type="protein sequence ID" value="OCL31901.1"/>
    <property type="molecule type" value="Genomic_DNA"/>
</dbReference>
<dbReference type="AlphaFoldDB" id="A0A1C0AIG4"/>
<name>A0A1C0AIG4_9ACTN</name>